<dbReference type="InterPro" id="IPR036397">
    <property type="entry name" value="RNaseH_sf"/>
</dbReference>
<keyword evidence="6 13" id="KW-0378">Hydrolase</keyword>
<evidence type="ECO:0000256" key="6">
    <source>
        <dbReference type="ARBA" id="ARBA00022801"/>
    </source>
</evidence>
<feature type="active site" description="Proton acceptor for HNH nuclease domain" evidence="13">
    <location>
        <position position="862"/>
    </location>
</feature>
<dbReference type="PROSITE" id="PS51749">
    <property type="entry name" value="HNH_CAS9"/>
    <property type="match status" value="1"/>
</dbReference>
<feature type="domain" description="HNH Cas9-type" evidence="14">
    <location>
        <begin position="788"/>
        <end position="942"/>
    </location>
</feature>
<evidence type="ECO:0000256" key="5">
    <source>
        <dbReference type="ARBA" id="ARBA00022759"/>
    </source>
</evidence>
<dbReference type="InterPro" id="IPR028629">
    <property type="entry name" value="Cas9"/>
</dbReference>
<dbReference type="SMR" id="A0A6P1E9L0"/>
<dbReference type="EMBL" id="CP047121">
    <property type="protein sequence ID" value="QHB52810.1"/>
    <property type="molecule type" value="Genomic_DNA"/>
</dbReference>
<evidence type="ECO:0000256" key="3">
    <source>
        <dbReference type="ARBA" id="ARBA00022722"/>
    </source>
</evidence>
<evidence type="ECO:0000256" key="7">
    <source>
        <dbReference type="ARBA" id="ARBA00022842"/>
    </source>
</evidence>
<dbReference type="InterPro" id="IPR033114">
    <property type="entry name" value="HNH_CAS9"/>
</dbReference>
<comment type="similarity">
    <text evidence="13">Belongs to the CRISPR-associated Cas9 family.</text>
</comment>
<keyword evidence="9 13" id="KW-0051">Antiviral defense</keyword>
<organism evidence="15 16">
    <name type="scientific">Lentilactobacillus hilgardii</name>
    <name type="common">Lactobacillus hilgardii</name>
    <dbReference type="NCBI Taxonomy" id="1588"/>
    <lineage>
        <taxon>Bacteria</taxon>
        <taxon>Bacillati</taxon>
        <taxon>Bacillota</taxon>
        <taxon>Bacilli</taxon>
        <taxon>Lactobacillales</taxon>
        <taxon>Lactobacillaceae</taxon>
        <taxon>Lentilactobacillus</taxon>
    </lineage>
</organism>
<comment type="caution">
    <text evidence="13">Lacks conserved residue(s) required for the propagation of feature annotation.</text>
</comment>
<evidence type="ECO:0000256" key="8">
    <source>
        <dbReference type="ARBA" id="ARBA00022884"/>
    </source>
</evidence>
<dbReference type="GeneID" id="69059040"/>
<evidence type="ECO:0000256" key="2">
    <source>
        <dbReference type="ARBA" id="ARBA00005244"/>
    </source>
</evidence>
<evidence type="ECO:0000256" key="11">
    <source>
        <dbReference type="ARBA" id="ARBA00023211"/>
    </source>
</evidence>
<keyword evidence="10 13" id="KW-0238">DNA-binding</keyword>
<dbReference type="GO" id="GO:0003723">
    <property type="term" value="F:RNA binding"/>
    <property type="evidence" value="ECO:0007669"/>
    <property type="project" value="UniProtKB-UniRule"/>
</dbReference>
<comment type="function">
    <text evidence="13">CRISPR (clustered regularly interspaced short palindromic repeat) is an adaptive immune system that provides protection against mobile genetic elements (viruses, transposable elements and conjugative plasmids). CRISPR clusters contain spacers, sequences complementary to antecedent mobile elements, and target invading nucleic acids. CRISPR clusters are transcribed and processed into CRISPR RNA (crRNA). In type II CRISPR systems correct processing of pre-crRNA requires a trans-encoded small RNA (tracrRNA), endogenous ribonuclease 3 (rnc) and this protein. The tracrRNA serves as a guide for ribonuclease 3-aided processing of pre-crRNA. Subsequently Cas9/crRNA/tracrRNA endonucleolytically cleaves linear or circular dsDNA target complementary to the spacer; Cas9 is inactive in the absence of the 2 guide RNAs (gRNA). Cas9 recognizes the protospacer adjacent motif (PAM) in the CRISPR repeat sequences to help distinguish self versus nonself, as targets within the bacterial CRISPR locus do not have PAMs. PAM recognition is also required for catalytic activity.</text>
</comment>
<dbReference type="InterPro" id="IPR003615">
    <property type="entry name" value="HNH_nuc"/>
</dbReference>
<dbReference type="GO" id="GO:0046872">
    <property type="term" value="F:metal ion binding"/>
    <property type="evidence" value="ECO:0007669"/>
    <property type="project" value="UniProtKB-UniRule"/>
</dbReference>
<evidence type="ECO:0000256" key="1">
    <source>
        <dbReference type="ARBA" id="ARBA00001946"/>
    </source>
</evidence>
<evidence type="ECO:0000256" key="4">
    <source>
        <dbReference type="ARBA" id="ARBA00022723"/>
    </source>
</evidence>
<keyword evidence="5 13" id="KW-0255">Endonuclease</keyword>
<comment type="cofactor">
    <cofactor evidence="1">
        <name>Mg(2+)</name>
        <dbReference type="ChEBI" id="CHEBI:18420"/>
    </cofactor>
</comment>
<protein>
    <recommendedName>
        <fullName evidence="13">CRISPR-associated endonuclease Cas9</fullName>
        <ecNumber evidence="13">3.1.-.-</ecNumber>
    </recommendedName>
</protein>
<dbReference type="Pfam" id="PF16595">
    <property type="entry name" value="Cas9_PI"/>
    <property type="match status" value="1"/>
</dbReference>
<name>A0A6P1E9L0_LENHI</name>
<keyword evidence="3 13" id="KW-0540">Nuclease</keyword>
<dbReference type="Pfam" id="PF16592">
    <property type="entry name" value="Cas9_REC"/>
    <property type="match status" value="1"/>
</dbReference>
<evidence type="ECO:0000313" key="15">
    <source>
        <dbReference type="EMBL" id="QHB52810.1"/>
    </source>
</evidence>
<keyword evidence="11" id="KW-0464">Manganese</keyword>
<dbReference type="Pfam" id="PF13395">
    <property type="entry name" value="HNH_4"/>
    <property type="match status" value="1"/>
</dbReference>
<dbReference type="Proteomes" id="UP000465035">
    <property type="component" value="Chromosome"/>
</dbReference>
<comment type="domain">
    <text evidence="13">Has 2 endonuclease domains. The discontinuous RuvC-like domain cleaves the target DNA noncomplementary to crRNA while the HNH nuclease domain cleaves the target DNA complementary to crRNA.</text>
</comment>
<evidence type="ECO:0000256" key="10">
    <source>
        <dbReference type="ARBA" id="ARBA00023125"/>
    </source>
</evidence>
<dbReference type="Gene3D" id="3.30.420.10">
    <property type="entry name" value="Ribonuclease H-like superfamily/Ribonuclease H"/>
    <property type="match status" value="1"/>
</dbReference>
<dbReference type="GO" id="GO:0003677">
    <property type="term" value="F:DNA binding"/>
    <property type="evidence" value="ECO:0007669"/>
    <property type="project" value="UniProtKB-UniRule"/>
</dbReference>
<evidence type="ECO:0000256" key="12">
    <source>
        <dbReference type="ARBA" id="ARBA00046380"/>
    </source>
</evidence>
<dbReference type="InterPro" id="IPR032239">
    <property type="entry name" value="Cas9-BH"/>
</dbReference>
<evidence type="ECO:0000256" key="9">
    <source>
        <dbReference type="ARBA" id="ARBA00023118"/>
    </source>
</evidence>
<sequence>MESNHDGEQVKYTLGLDIGTSSIGYAAIDKHQKPIRAKGKHVIGVRLFQEGQTAADRRAFRTTRRRLKRRKWRLNLLNRLFDPYLSEVDPNFLPRLRQSNLSPKDDNKHFNGSTLFPDKTDAAFYRQYPTMYHLRYALMTEKRKFDIREVYLAIHHIVKYRGNFLNSATVDSFKTSNIDFTSQFDRLNELYRQVILDEPFQINMDQVDEMTNKLLDNDALKLDTQKQVAKLLPVIYNDKPIDKQYTRIATEFSKAILGYKTKLDVILNLDTQNAKDWVIRLDDEDIDDKLPALVENLDESRQEIVTIIRDLYAQITLNAIVPKGKSLSESMVDKYNDHKDHLDLLMGLIHELGDDSAKGIKLREAYTQYVGKSDDKTLNQDDFYAAIKKNLDEDSKRSPKIQRLIEQASFMPKQRTSANGVIPHQLHQLELDRIIENQGRYYPFLKKPNPNTHKPNGGKYKLDELVAFRIPYYVGPLITKRDQEKTSGADFAWMIRKPGQEGEITPWNFDQKVDRMASANRFIRRMTTKDSYLVAEDVLPDASLIYEKFKALNELNMLKVNDSRLSPSQKQDLFNNLFKKQKTIRTKKLQTYIRTNWELPSVMISGLADPDKFNSSLSTYIDFRDIFGEKVDDPNRQADYEEIIEWSTVFEDRKIYQAKLNQLDWLTEPQRKALLTKRYTGWGRLSKKLLTGLKDQNGDSILDQLWKTNDNFMQIQSRDEFAKQIHDENAKQFHEANNVDDILDDAFTSPQNKKAIRQVDKVVQDVVKAVGYAPDKIAIEFTRSLENNPQRTVSRQRQLQAAYKNIPREIMKSGLMAELGSVADSKKVLSDKLYLYFTQMGKDMYEDKTINIDNLPNYDIDHILPQAFIKDDSIDNRVLISKEENARKSNRVPLKFFGAKRMGFWKDLLNNGLISNRKFQNLTTDPEKISKYSAKGFIHRQLVETSQVIRLVANILGNEYSQAGTTIIEVSAKMNRQLREDFHLIKNRNVNDYHHAMDAYLTAYVGDYLYLRYPKLRPYFVYGDFKKAEDQDLNIRNFNFLHDLKDNESLDKIVDSETGEIVWEKHGSVKQLKKVYHYKFMLVSQEVYTRQDALFNQTIYPASDADKRKLIPIKNSKPVDVYGGYSGNIDAYMAIVRVHGKKEDNYKVVGIPMRAVTKLKKAEKEGHDSYLNAVHEVLKPQFTKKKKNRKTGEITETVDEFDVLLGKVYYRQLIVDGNKKFMLGSSSYQYNAKQLVLSDKAMQVLSKNGKVKSQDENQNLIDVYDEILEKVDQYFELYDQRHYRESLHKGRGIFVNLPLSNQYDGSKLTSYGKYETIDAILNGLHANATMSNLRYLGISSPFGKMQASNGLTIDPDSIICYQSPTGLFERQIKLSDL</sequence>
<evidence type="ECO:0000313" key="16">
    <source>
        <dbReference type="Proteomes" id="UP000465035"/>
    </source>
</evidence>
<proteinExistence type="inferred from homology"/>
<comment type="similarity">
    <text evidence="2">Belongs to the CRISPR-associated protein Cas9 family. Subtype II-A subfamily.</text>
</comment>
<evidence type="ECO:0000259" key="14">
    <source>
        <dbReference type="PROSITE" id="PS51749"/>
    </source>
</evidence>
<dbReference type="GO" id="GO:0016787">
    <property type="term" value="F:hydrolase activity"/>
    <property type="evidence" value="ECO:0007669"/>
    <property type="project" value="UniProtKB-KW"/>
</dbReference>
<dbReference type="Pfam" id="PF16593">
    <property type="entry name" value="Cas9-BH"/>
    <property type="match status" value="1"/>
</dbReference>
<accession>A0A6P1E9L0</accession>
<dbReference type="EC" id="3.1.-.-" evidence="13"/>
<dbReference type="InterPro" id="IPR055228">
    <property type="entry name" value="Cas9_RuvC"/>
</dbReference>
<dbReference type="Pfam" id="PF22702">
    <property type="entry name" value="Cas9_RuvC"/>
    <property type="match status" value="1"/>
</dbReference>
<reference evidence="15 16" key="1">
    <citation type="submission" date="2019-12" db="EMBL/GenBank/DDBJ databases">
        <title>Lactobacillus hilgardii FLUB.</title>
        <authorList>
            <person name="Gustaw K."/>
        </authorList>
    </citation>
    <scope>NUCLEOTIDE SEQUENCE [LARGE SCALE GENOMIC DNA]</scope>
    <source>
        <strain evidence="15 16">FLUB</strain>
    </source>
</reference>
<keyword evidence="4" id="KW-0479">Metal-binding</keyword>
<evidence type="ECO:0000256" key="13">
    <source>
        <dbReference type="HAMAP-Rule" id="MF_01480"/>
    </source>
</evidence>
<dbReference type="NCBIfam" id="TIGR01865">
    <property type="entry name" value="cas_Csn1"/>
    <property type="match status" value="1"/>
</dbReference>
<gene>
    <name evidence="13 15" type="primary">cas9</name>
    <name evidence="15" type="ORF">GQR93_11715</name>
</gene>
<keyword evidence="8 13" id="KW-0694">RNA-binding</keyword>
<keyword evidence="7" id="KW-0460">Magnesium</keyword>
<dbReference type="InterPro" id="IPR032237">
    <property type="entry name" value="Cas9_PI"/>
</dbReference>
<dbReference type="InterPro" id="IPR032240">
    <property type="entry name" value="Cas9_REC"/>
</dbReference>
<dbReference type="HAMAP" id="MF_01480">
    <property type="entry name" value="Cas9"/>
    <property type="match status" value="1"/>
</dbReference>
<comment type="subunit">
    <text evidence="12 13">Monomer. Binds crRNA and tracrRNA.</text>
</comment>
<dbReference type="RefSeq" id="WP_004466556.1">
    <property type="nucleotide sequence ID" value="NZ_CABKOL010000104.1"/>
</dbReference>
<dbReference type="GO" id="GO:0051607">
    <property type="term" value="P:defense response to virus"/>
    <property type="evidence" value="ECO:0007669"/>
    <property type="project" value="UniProtKB-UniRule"/>
</dbReference>
<feature type="active site" description="For RuvC-like nuclease domain" evidence="13">
    <location>
        <position position="17"/>
    </location>
</feature>
<dbReference type="GO" id="GO:0043571">
    <property type="term" value="P:maintenance of CRISPR repeat elements"/>
    <property type="evidence" value="ECO:0007669"/>
    <property type="project" value="UniProtKB-UniRule"/>
</dbReference>
<dbReference type="GO" id="GO:0004519">
    <property type="term" value="F:endonuclease activity"/>
    <property type="evidence" value="ECO:0007669"/>
    <property type="project" value="UniProtKB-UniRule"/>
</dbReference>